<dbReference type="EMBL" id="NBII01000001">
    <property type="protein sequence ID" value="PAV24200.1"/>
    <property type="molecule type" value="Genomic_DNA"/>
</dbReference>
<dbReference type="STRING" id="2282107.A0A286UX79"/>
<accession>A0A286UX79</accession>
<evidence type="ECO:0000313" key="3">
    <source>
        <dbReference type="Proteomes" id="UP000217199"/>
    </source>
</evidence>
<dbReference type="InterPro" id="IPR001810">
    <property type="entry name" value="F-box_dom"/>
</dbReference>
<name>A0A286UX79_9AGAM</name>
<comment type="caution">
    <text evidence="2">The sequence shown here is derived from an EMBL/GenBank/DDBJ whole genome shotgun (WGS) entry which is preliminary data.</text>
</comment>
<dbReference type="Gene3D" id="3.80.10.10">
    <property type="entry name" value="Ribonuclease Inhibitor"/>
    <property type="match status" value="1"/>
</dbReference>
<reference evidence="2 3" key="1">
    <citation type="journal article" date="2017" name="Mol. Ecol.">
        <title>Comparative and population genomic landscape of Phellinus noxius: A hypervariable fungus causing root rot in trees.</title>
        <authorList>
            <person name="Chung C.L."/>
            <person name="Lee T.J."/>
            <person name="Akiba M."/>
            <person name="Lee H.H."/>
            <person name="Kuo T.H."/>
            <person name="Liu D."/>
            <person name="Ke H.M."/>
            <person name="Yokoi T."/>
            <person name="Roa M.B."/>
            <person name="Lu M.J."/>
            <person name="Chang Y.Y."/>
            <person name="Ann P.J."/>
            <person name="Tsai J.N."/>
            <person name="Chen C.Y."/>
            <person name="Tzean S.S."/>
            <person name="Ota Y."/>
            <person name="Hattori T."/>
            <person name="Sahashi N."/>
            <person name="Liou R.F."/>
            <person name="Kikuchi T."/>
            <person name="Tsai I.J."/>
        </authorList>
    </citation>
    <scope>NUCLEOTIDE SEQUENCE [LARGE SCALE GENOMIC DNA]</scope>
    <source>
        <strain evidence="2 3">FFPRI411160</strain>
    </source>
</reference>
<dbReference type="InterPro" id="IPR036047">
    <property type="entry name" value="F-box-like_dom_sf"/>
</dbReference>
<organism evidence="2 3">
    <name type="scientific">Pyrrhoderma noxium</name>
    <dbReference type="NCBI Taxonomy" id="2282107"/>
    <lineage>
        <taxon>Eukaryota</taxon>
        <taxon>Fungi</taxon>
        <taxon>Dikarya</taxon>
        <taxon>Basidiomycota</taxon>
        <taxon>Agaricomycotina</taxon>
        <taxon>Agaricomycetes</taxon>
        <taxon>Hymenochaetales</taxon>
        <taxon>Hymenochaetaceae</taxon>
        <taxon>Pyrrhoderma</taxon>
    </lineage>
</organism>
<sequence>MLPVLNHLPTNDALELCMDVDERKSASPLDSIPTEVLMSIICFLPTKDILKFALSSKKNYNVALPLLYCELNWRVGKDRLDGKHSSVLRNIEFLNGHPELYLVVKNLQITEKRHQLEDNTKLYPDPSFDEDPYNISSFGRVAGYEFKSTHELTNRVTRFLPRFEGLTELTLRSITLPRTFYQSIHTLSSMCLRRLIIRHCRLTTRYPKGYSPLDLRLTELTIFRIDATASRVLVAVRKLRALLKLAQCPTLRLLRLDRTVNRAVGALVAHGIPPSIHTLELDWGTHRYSDQNCGNLFLLLNKCKFIRHLELTDIGRIHYHSGDQRLSSKALPYLTSLKIPVIYVGLFLQSSPIDTLIITDSVSRDSMNLHLIPKCLKLAEISSMLDALQKSNVHLRSLKFNLRYWDKEVFYMLSEKQGMIKELSIGYQYGEIDDEFFMSIGPQIEFPFLEKLHLYRFGDYMKQSGDEERYMDHKEYLIIWQLQSTIANPTEAYE</sequence>
<dbReference type="InterPro" id="IPR032675">
    <property type="entry name" value="LRR_dom_sf"/>
</dbReference>
<dbReference type="OrthoDB" id="5354526at2759"/>
<evidence type="ECO:0000259" key="1">
    <source>
        <dbReference type="PROSITE" id="PS50181"/>
    </source>
</evidence>
<dbReference type="AlphaFoldDB" id="A0A286UX79"/>
<evidence type="ECO:0000313" key="2">
    <source>
        <dbReference type="EMBL" id="PAV24200.1"/>
    </source>
</evidence>
<feature type="domain" description="F-box" evidence="1">
    <location>
        <begin position="26"/>
        <end position="76"/>
    </location>
</feature>
<dbReference type="SUPFAM" id="SSF81383">
    <property type="entry name" value="F-box domain"/>
    <property type="match status" value="1"/>
</dbReference>
<dbReference type="Pfam" id="PF00646">
    <property type="entry name" value="F-box"/>
    <property type="match status" value="1"/>
</dbReference>
<gene>
    <name evidence="2" type="ORF">PNOK_0126800</name>
</gene>
<dbReference type="InParanoid" id="A0A286UX79"/>
<dbReference type="Proteomes" id="UP000217199">
    <property type="component" value="Unassembled WGS sequence"/>
</dbReference>
<keyword evidence="3" id="KW-1185">Reference proteome</keyword>
<dbReference type="SUPFAM" id="SSF52047">
    <property type="entry name" value="RNI-like"/>
    <property type="match status" value="1"/>
</dbReference>
<proteinExistence type="predicted"/>
<dbReference type="PROSITE" id="PS50181">
    <property type="entry name" value="FBOX"/>
    <property type="match status" value="1"/>
</dbReference>
<protein>
    <recommendedName>
        <fullName evidence="1">F-box domain-containing protein</fullName>
    </recommendedName>
</protein>